<evidence type="ECO:0000256" key="7">
    <source>
        <dbReference type="ARBA" id="ARBA00023329"/>
    </source>
</evidence>
<dbReference type="PANTHER" id="PTHR28546">
    <property type="entry name" value="NEURONAL VESICLE TRAFFICKING-ASSOCIATED PROTEIN 2-RELATED"/>
    <property type="match status" value="1"/>
</dbReference>
<gene>
    <name evidence="9" type="primary">CALY</name>
</gene>
<name>A0A8P0PFV7_CANLF</name>
<dbReference type="Ensembl" id="ENSCAFT00000089752.2">
    <property type="protein sequence ID" value="ENSCAFP00000067123.1"/>
    <property type="gene ID" value="ENSCAFG00000013427.5"/>
</dbReference>
<evidence type="ECO:0000256" key="3">
    <source>
        <dbReference type="ARBA" id="ARBA00007767"/>
    </source>
</evidence>
<organism evidence="9 10">
    <name type="scientific">Canis lupus familiaris</name>
    <name type="common">Dog</name>
    <name type="synonym">Canis familiaris</name>
    <dbReference type="NCBI Taxonomy" id="9615"/>
    <lineage>
        <taxon>Eukaryota</taxon>
        <taxon>Metazoa</taxon>
        <taxon>Chordata</taxon>
        <taxon>Craniata</taxon>
        <taxon>Vertebrata</taxon>
        <taxon>Euteleostomi</taxon>
        <taxon>Mammalia</taxon>
        <taxon>Eutheria</taxon>
        <taxon>Laurasiatheria</taxon>
        <taxon>Carnivora</taxon>
        <taxon>Caniformia</taxon>
        <taxon>Canidae</taxon>
        <taxon>Canis</taxon>
    </lineage>
</organism>
<feature type="region of interest" description="Disordered" evidence="8">
    <location>
        <begin position="484"/>
        <end position="536"/>
    </location>
</feature>
<evidence type="ECO:0000256" key="8">
    <source>
        <dbReference type="SAM" id="MobiDB-lite"/>
    </source>
</evidence>
<accession>A0A8P0PFV7</accession>
<reference evidence="9" key="2">
    <citation type="submission" date="2025-08" db="UniProtKB">
        <authorList>
            <consortium name="Ensembl"/>
        </authorList>
    </citation>
    <scope>IDENTIFICATION</scope>
</reference>
<dbReference type="Pfam" id="PF06387">
    <property type="entry name" value="Calcyon"/>
    <property type="match status" value="1"/>
</dbReference>
<dbReference type="GO" id="GO:0048268">
    <property type="term" value="P:clathrin coat assembly"/>
    <property type="evidence" value="ECO:0007669"/>
    <property type="project" value="InterPro"/>
</dbReference>
<dbReference type="GO" id="GO:0032051">
    <property type="term" value="F:clathrin light chain binding"/>
    <property type="evidence" value="ECO:0007669"/>
    <property type="project" value="InterPro"/>
</dbReference>
<feature type="region of interest" description="Disordered" evidence="8">
    <location>
        <begin position="282"/>
        <end position="332"/>
    </location>
</feature>
<dbReference type="Proteomes" id="UP000002254">
    <property type="component" value="Chromosome 28"/>
</dbReference>
<evidence type="ECO:0000313" key="9">
    <source>
        <dbReference type="Ensembl" id="ENSCAFP00000067123.1"/>
    </source>
</evidence>
<dbReference type="GO" id="GO:0030659">
    <property type="term" value="C:cytoplasmic vesicle membrane"/>
    <property type="evidence" value="ECO:0007669"/>
    <property type="project" value="UniProtKB-SubCell"/>
</dbReference>
<keyword evidence="4" id="KW-0812">Transmembrane</keyword>
<proteinExistence type="inferred from homology"/>
<dbReference type="InterPro" id="IPR009431">
    <property type="entry name" value="NSG"/>
</dbReference>
<keyword evidence="7" id="KW-0968">Cytoplasmic vesicle</keyword>
<comment type="similarity">
    <text evidence="3">Belongs to the NSG family.</text>
</comment>
<evidence type="ECO:0000313" key="10">
    <source>
        <dbReference type="Proteomes" id="UP000002254"/>
    </source>
</evidence>
<sequence length="536" mass="56377">MSPTWQLPALGPRGDPWAGCRVSASPACGLPGPWEHSWVRSACTPGGSRATPPGGPPPGEQPGALARGRLLHTGVLGGSRVLGDSVRLLASCPRAQHKHHCSPPPRVPPRGATARPPPGDPDPQPRRPHRIPELRPQGRPLSKPPGPGDPESWAGAPAPRPGPHRLGPPGEKCLLRGRPTAPSAVAVVWGSGGCRKAPHPVLCPCRSLTDPRGPYWLEHCPLPLHPPMPLAKGAPRRGQSRGRGRGAGGTHPSGSCSGAPTLPSVLTRPWKRVGRCVLRGLHRAEDHTGQGTPPAGGSRGDWATPGAESGPRWPEEGPALEPPCSRLSTGRATKRCHGERPAVCCREGGASPDLVVIKTQTEYQLSSPDQPKKFPDLEAQKLACNHPEEGRRLPTARMIAFAMALLGCVLIMYKAIWYDQFTCPDGFLLRHKICTPLTLEMYYTEMDPERHRSILAAIGAYPLSRKHGTETPSAWGENYRAVKEGPKAPTQAGAAAGAGAAGAAATEPPGKPSAPGEKEAPRKAAGSAPPPAPAPQ</sequence>
<protein>
    <submittedName>
        <fullName evidence="9">Calcyon neuron specific vesicular protein</fullName>
    </submittedName>
</protein>
<dbReference type="PANTHER" id="PTHR28546:SF1">
    <property type="entry name" value="NEURON-SPECIFIC VESICULAR PROTEIN CALCYON"/>
    <property type="match status" value="1"/>
</dbReference>
<comment type="subcellular location">
    <subcellularLocation>
        <location evidence="1">Cytoplasmic vesicle membrane</location>
    </subcellularLocation>
    <subcellularLocation>
        <location evidence="2">Membrane</location>
        <topology evidence="2">Single-pass membrane protein</topology>
    </subcellularLocation>
</comment>
<evidence type="ECO:0000256" key="1">
    <source>
        <dbReference type="ARBA" id="ARBA00004156"/>
    </source>
</evidence>
<dbReference type="AlphaFoldDB" id="A0A8P0PFV7"/>
<reference evidence="9 10" key="1">
    <citation type="journal article" date="2005" name="Nature">
        <title>Genome sequence, comparative analysis and haplotype structure of the domestic dog.</title>
        <authorList>
            <consortium name="Broad Sequencing Platform"/>
            <person name="Lindblad-Toh K."/>
            <person name="Wade C.M."/>
            <person name="Mikkelsen T.S."/>
            <person name="Karlsson E.K."/>
            <person name="Jaffe D.B."/>
            <person name="Kamal M."/>
            <person name="Clamp M."/>
            <person name="Chang J.L."/>
            <person name="Kulbokas E.J. III"/>
            <person name="Zody M.C."/>
            <person name="Mauceli E."/>
            <person name="Xie X."/>
            <person name="Breen M."/>
            <person name="Wayne R.K."/>
            <person name="Ostrander E.A."/>
            <person name="Ponting C.P."/>
            <person name="Galibert F."/>
            <person name="Smith D.R."/>
            <person name="DeJong P.J."/>
            <person name="Kirkness E."/>
            <person name="Alvarez P."/>
            <person name="Biagi T."/>
            <person name="Brockman W."/>
            <person name="Butler J."/>
            <person name="Chin C.W."/>
            <person name="Cook A."/>
            <person name="Cuff J."/>
            <person name="Daly M.J."/>
            <person name="DeCaprio D."/>
            <person name="Gnerre S."/>
            <person name="Grabherr M."/>
            <person name="Kellis M."/>
            <person name="Kleber M."/>
            <person name="Bardeleben C."/>
            <person name="Goodstadt L."/>
            <person name="Heger A."/>
            <person name="Hitte C."/>
            <person name="Kim L."/>
            <person name="Koepfli K.P."/>
            <person name="Parker H.G."/>
            <person name="Pollinger J.P."/>
            <person name="Searle S.M."/>
            <person name="Sutter N.B."/>
            <person name="Thomas R."/>
            <person name="Webber C."/>
            <person name="Baldwin J."/>
            <person name="Abebe A."/>
            <person name="Abouelleil A."/>
            <person name="Aftuck L."/>
            <person name="Ait-Zahra M."/>
            <person name="Aldredge T."/>
            <person name="Allen N."/>
            <person name="An P."/>
            <person name="Anderson S."/>
            <person name="Antoine C."/>
            <person name="Arachchi H."/>
            <person name="Aslam A."/>
            <person name="Ayotte L."/>
            <person name="Bachantsang P."/>
            <person name="Barry A."/>
            <person name="Bayul T."/>
            <person name="Benamara M."/>
            <person name="Berlin A."/>
            <person name="Bessette D."/>
            <person name="Blitshteyn B."/>
            <person name="Bloom T."/>
            <person name="Blye J."/>
            <person name="Boguslavskiy L."/>
            <person name="Bonnet C."/>
            <person name="Boukhgalter B."/>
            <person name="Brown A."/>
            <person name="Cahill P."/>
            <person name="Calixte N."/>
            <person name="Camarata J."/>
            <person name="Cheshatsang Y."/>
            <person name="Chu J."/>
            <person name="Citroen M."/>
            <person name="Collymore A."/>
            <person name="Cooke P."/>
            <person name="Dawoe T."/>
            <person name="Daza R."/>
            <person name="Decktor K."/>
            <person name="DeGray S."/>
            <person name="Dhargay N."/>
            <person name="Dooley K."/>
            <person name="Dooley K."/>
            <person name="Dorje P."/>
            <person name="Dorjee K."/>
            <person name="Dorris L."/>
            <person name="Duffey N."/>
            <person name="Dupes A."/>
            <person name="Egbiremolen O."/>
            <person name="Elong R."/>
            <person name="Falk J."/>
            <person name="Farina A."/>
            <person name="Faro S."/>
            <person name="Ferguson D."/>
            <person name="Ferreira P."/>
            <person name="Fisher S."/>
            <person name="FitzGerald M."/>
            <person name="Foley K."/>
            <person name="Foley C."/>
            <person name="Franke A."/>
            <person name="Friedrich D."/>
            <person name="Gage D."/>
            <person name="Garber M."/>
            <person name="Gearin G."/>
            <person name="Giannoukos G."/>
            <person name="Goode T."/>
            <person name="Goyette A."/>
            <person name="Graham J."/>
            <person name="Grandbois E."/>
            <person name="Gyaltsen K."/>
            <person name="Hafez N."/>
            <person name="Hagopian D."/>
            <person name="Hagos B."/>
            <person name="Hall J."/>
            <person name="Healy C."/>
            <person name="Hegarty R."/>
            <person name="Honan T."/>
            <person name="Horn A."/>
            <person name="Houde N."/>
            <person name="Hughes L."/>
            <person name="Hunnicutt L."/>
            <person name="Husby M."/>
            <person name="Jester B."/>
            <person name="Jones C."/>
            <person name="Kamat A."/>
            <person name="Kanga B."/>
            <person name="Kells C."/>
            <person name="Khazanovich D."/>
            <person name="Kieu A.C."/>
            <person name="Kisner P."/>
            <person name="Kumar M."/>
            <person name="Lance K."/>
            <person name="Landers T."/>
            <person name="Lara M."/>
            <person name="Lee W."/>
            <person name="Leger J.P."/>
            <person name="Lennon N."/>
            <person name="Leuper L."/>
            <person name="LeVine S."/>
            <person name="Liu J."/>
            <person name="Liu X."/>
            <person name="Lokyitsang Y."/>
            <person name="Lokyitsang T."/>
            <person name="Lui A."/>
            <person name="Macdonald J."/>
            <person name="Major J."/>
            <person name="Marabella R."/>
            <person name="Maru K."/>
            <person name="Matthews C."/>
            <person name="McDonough S."/>
            <person name="Mehta T."/>
            <person name="Meldrim J."/>
            <person name="Melnikov A."/>
            <person name="Meneus L."/>
            <person name="Mihalev A."/>
            <person name="Mihova T."/>
            <person name="Miller K."/>
            <person name="Mittelman R."/>
            <person name="Mlenga V."/>
            <person name="Mulrain L."/>
            <person name="Munson G."/>
            <person name="Navidi A."/>
            <person name="Naylor J."/>
            <person name="Nguyen T."/>
            <person name="Nguyen N."/>
            <person name="Nguyen C."/>
            <person name="Nguyen T."/>
            <person name="Nicol R."/>
            <person name="Norbu N."/>
            <person name="Norbu C."/>
            <person name="Novod N."/>
            <person name="Nyima T."/>
            <person name="Olandt P."/>
            <person name="O'Neill B."/>
            <person name="O'Neill K."/>
            <person name="Osman S."/>
            <person name="Oyono L."/>
            <person name="Patti C."/>
            <person name="Perrin D."/>
            <person name="Phunkhang P."/>
            <person name="Pierre F."/>
            <person name="Priest M."/>
            <person name="Rachupka A."/>
            <person name="Raghuraman S."/>
            <person name="Rameau R."/>
            <person name="Ray V."/>
            <person name="Raymond C."/>
            <person name="Rege F."/>
            <person name="Rise C."/>
            <person name="Rogers J."/>
            <person name="Rogov P."/>
            <person name="Sahalie J."/>
            <person name="Settipalli S."/>
            <person name="Sharpe T."/>
            <person name="Shea T."/>
            <person name="Sheehan M."/>
            <person name="Sherpa N."/>
            <person name="Shi J."/>
            <person name="Shih D."/>
            <person name="Sloan J."/>
            <person name="Smith C."/>
            <person name="Sparrow T."/>
            <person name="Stalker J."/>
            <person name="Stange-Thomann N."/>
            <person name="Stavropoulos S."/>
            <person name="Stone C."/>
            <person name="Stone S."/>
            <person name="Sykes S."/>
            <person name="Tchuinga P."/>
            <person name="Tenzing P."/>
            <person name="Tesfaye S."/>
            <person name="Thoulutsang D."/>
            <person name="Thoulutsang Y."/>
            <person name="Topham K."/>
            <person name="Topping I."/>
            <person name="Tsamla T."/>
            <person name="Vassiliev H."/>
            <person name="Venkataraman V."/>
            <person name="Vo A."/>
            <person name="Wangchuk T."/>
            <person name="Wangdi T."/>
            <person name="Weiand M."/>
            <person name="Wilkinson J."/>
            <person name="Wilson A."/>
            <person name="Yadav S."/>
            <person name="Yang S."/>
            <person name="Yang X."/>
            <person name="Young G."/>
            <person name="Yu Q."/>
            <person name="Zainoun J."/>
            <person name="Zembek L."/>
            <person name="Zimmer A."/>
            <person name="Lander E.S."/>
        </authorList>
    </citation>
    <scope>NUCLEOTIDE SEQUENCE [LARGE SCALE GENOMIC DNA]</scope>
    <source>
        <strain evidence="9">Boxer</strain>
    </source>
</reference>
<evidence type="ECO:0000256" key="6">
    <source>
        <dbReference type="ARBA" id="ARBA00023136"/>
    </source>
</evidence>
<feature type="compositionally biased region" description="Basic residues" evidence="8">
    <location>
        <begin position="234"/>
        <end position="244"/>
    </location>
</feature>
<evidence type="ECO:0000256" key="5">
    <source>
        <dbReference type="ARBA" id="ARBA00022989"/>
    </source>
</evidence>
<keyword evidence="6" id="KW-0472">Membrane</keyword>
<evidence type="ECO:0000256" key="2">
    <source>
        <dbReference type="ARBA" id="ARBA00004167"/>
    </source>
</evidence>
<feature type="region of interest" description="Disordered" evidence="8">
    <location>
        <begin position="230"/>
        <end position="264"/>
    </location>
</feature>
<feature type="compositionally biased region" description="Low complexity" evidence="8">
    <location>
        <begin position="492"/>
        <end position="505"/>
    </location>
</feature>
<evidence type="ECO:0000256" key="4">
    <source>
        <dbReference type="ARBA" id="ARBA00022692"/>
    </source>
</evidence>
<keyword evidence="5" id="KW-1133">Transmembrane helix</keyword>
<feature type="region of interest" description="Disordered" evidence="8">
    <location>
        <begin position="43"/>
        <end position="64"/>
    </location>
</feature>
<feature type="region of interest" description="Disordered" evidence="8">
    <location>
        <begin position="94"/>
        <end position="175"/>
    </location>
</feature>